<dbReference type="EMBL" id="CP151767">
    <property type="protein sequence ID" value="WZU68054.1"/>
    <property type="molecule type" value="Genomic_DNA"/>
</dbReference>
<dbReference type="RefSeq" id="WP_342077347.1">
    <property type="nucleotide sequence ID" value="NZ_CP151767.2"/>
</dbReference>
<comment type="subcellular location">
    <subcellularLocation>
        <location evidence="1 4">Periplasm</location>
    </subcellularLocation>
</comment>
<reference evidence="7" key="1">
    <citation type="submission" date="2024-04" db="EMBL/GenBank/DDBJ databases">
        <title>Phylogenomic analyses of a clade within the roseobacter group suggest taxonomic reassignments of species of the genera Aestuariivita, Citreicella, Loktanella, Nautella, Pelagibaca, Ruegeria, Thalassobius, Thiobacimonas and Tropicibacter, and the proposal o.</title>
        <authorList>
            <person name="Jeon C.O."/>
        </authorList>
    </citation>
    <scope>NUCLEOTIDE SEQUENCE [LARGE SCALE GENOMIC DNA]</scope>
    <source>
        <strain evidence="7">SS1-5</strain>
    </source>
</reference>
<keyword evidence="6" id="KW-0966">Cell projection</keyword>
<keyword evidence="7" id="KW-1185">Reference proteome</keyword>
<dbReference type="InterPro" id="IPR036732">
    <property type="entry name" value="AFP_Neu5c_C_sf"/>
</dbReference>
<dbReference type="Pfam" id="PF13144">
    <property type="entry name" value="ChapFlgA"/>
    <property type="match status" value="1"/>
</dbReference>
<protein>
    <recommendedName>
        <fullName evidence="4">Flagella basal body P-ring formation protein FlgA</fullName>
    </recommendedName>
</protein>
<keyword evidence="4" id="KW-1005">Bacterial flagellum biogenesis</keyword>
<dbReference type="SMART" id="SM00858">
    <property type="entry name" value="SAF"/>
    <property type="match status" value="1"/>
</dbReference>
<feature type="signal peptide" evidence="4">
    <location>
        <begin position="1"/>
        <end position="17"/>
    </location>
</feature>
<evidence type="ECO:0000313" key="6">
    <source>
        <dbReference type="EMBL" id="WZU68054.1"/>
    </source>
</evidence>
<proteinExistence type="inferred from homology"/>
<evidence type="ECO:0000256" key="1">
    <source>
        <dbReference type="ARBA" id="ARBA00004418"/>
    </source>
</evidence>
<comment type="similarity">
    <text evidence="4">Belongs to the FlgA family.</text>
</comment>
<feature type="chain" id="PRO_5042662687" description="Flagella basal body P-ring formation protein FlgA" evidence="4">
    <location>
        <begin position="18"/>
        <end position="138"/>
    </location>
</feature>
<dbReference type="CDD" id="cd11614">
    <property type="entry name" value="SAF_CpaB_FlgA_like"/>
    <property type="match status" value="1"/>
</dbReference>
<dbReference type="Gene3D" id="3.90.1210.10">
    <property type="entry name" value="Antifreeze-like/N-acetylneuraminic acid synthase C-terminal domain"/>
    <property type="match status" value="1"/>
</dbReference>
<dbReference type="GO" id="GO:0042597">
    <property type="term" value="C:periplasmic space"/>
    <property type="evidence" value="ECO:0007669"/>
    <property type="project" value="UniProtKB-SubCell"/>
</dbReference>
<evidence type="ECO:0000256" key="3">
    <source>
        <dbReference type="ARBA" id="ARBA00022764"/>
    </source>
</evidence>
<dbReference type="NCBIfam" id="TIGR03170">
    <property type="entry name" value="flgA_cterm"/>
    <property type="match status" value="1"/>
</dbReference>
<evidence type="ECO:0000256" key="4">
    <source>
        <dbReference type="RuleBase" id="RU362063"/>
    </source>
</evidence>
<evidence type="ECO:0000259" key="5">
    <source>
        <dbReference type="SMART" id="SM00858"/>
    </source>
</evidence>
<dbReference type="AlphaFoldDB" id="A0AAN0NLZ5"/>
<keyword evidence="2 4" id="KW-0732">Signal</keyword>
<keyword evidence="6" id="KW-0282">Flagellum</keyword>
<reference evidence="6 7" key="2">
    <citation type="submission" date="2024-08" db="EMBL/GenBank/DDBJ databases">
        <title>Phylogenomic analyses of a clade within the roseobacter group suggest taxonomic reassignments of species of the genera Aestuariivita, Citreicella, Loktanella, Nautella, Pelagibaca, Ruegeria, Thalassobius, Thiobacimonas and Tropicibacter, and the proposal o.</title>
        <authorList>
            <person name="Jeon C.O."/>
        </authorList>
    </citation>
    <scope>NUCLEOTIDE SEQUENCE [LARGE SCALE GENOMIC DNA]</scope>
    <source>
        <strain evidence="6 7">SS1-5</strain>
    </source>
</reference>
<accession>A0AAN0NLZ5</accession>
<dbReference type="InterPro" id="IPR013974">
    <property type="entry name" value="SAF"/>
</dbReference>
<feature type="domain" description="SAF" evidence="5">
    <location>
        <begin position="17"/>
        <end position="75"/>
    </location>
</feature>
<keyword evidence="6" id="KW-0969">Cilium</keyword>
<evidence type="ECO:0000256" key="2">
    <source>
        <dbReference type="ARBA" id="ARBA00022729"/>
    </source>
</evidence>
<gene>
    <name evidence="6" type="primary">flgA</name>
    <name evidence="6" type="ORF">AABB31_03685</name>
</gene>
<dbReference type="Gene3D" id="2.30.30.760">
    <property type="match status" value="1"/>
</dbReference>
<organism evidence="6 7">
    <name type="scientific">Yoonia rhodophyticola</name>
    <dbReference type="NCBI Taxonomy" id="3137370"/>
    <lineage>
        <taxon>Bacteria</taxon>
        <taxon>Pseudomonadati</taxon>
        <taxon>Pseudomonadota</taxon>
        <taxon>Alphaproteobacteria</taxon>
        <taxon>Rhodobacterales</taxon>
        <taxon>Paracoccaceae</taxon>
        <taxon>Yoonia</taxon>
    </lineage>
</organism>
<dbReference type="GO" id="GO:0044780">
    <property type="term" value="P:bacterial-type flagellum assembly"/>
    <property type="evidence" value="ECO:0007669"/>
    <property type="project" value="InterPro"/>
</dbReference>
<dbReference type="SUPFAM" id="SSF51269">
    <property type="entry name" value="AFP III-like domain"/>
    <property type="match status" value="1"/>
</dbReference>
<dbReference type="InterPro" id="IPR039246">
    <property type="entry name" value="Flagellar_FlgA"/>
</dbReference>
<evidence type="ECO:0000313" key="7">
    <source>
        <dbReference type="Proteomes" id="UP001470809"/>
    </source>
</evidence>
<sequence length="138" mass="14822">MRWAVLLWLLIPGASFADTVVAARTIPAQSLIMPDDIVMHERDIPGGVKDPATIIGMEARVALYAGRPIRPGDVGFPAVVERNQIIFLHYQRNGLMISTEGRALGRGGPGDIIRVMNLSSRSTVTAQIGTDGAGYVAR</sequence>
<comment type="function">
    <text evidence="4">Involved in the assembly process of the P-ring formation. It may associate with FlgF on the rod constituting a structure essential for the P-ring assembly or may act as a modulator protein for the P-ring assembly.</text>
</comment>
<name>A0AAN0NLZ5_9RHOB</name>
<dbReference type="Proteomes" id="UP001470809">
    <property type="component" value="Chromosome"/>
</dbReference>
<keyword evidence="3 4" id="KW-0574">Periplasm</keyword>
<dbReference type="PANTHER" id="PTHR36307:SF1">
    <property type="entry name" value="FLAGELLA BASAL BODY P-RING FORMATION PROTEIN FLGA"/>
    <property type="match status" value="1"/>
</dbReference>
<dbReference type="KEGG" id="yrh:AABB31_03685"/>
<dbReference type="InterPro" id="IPR017585">
    <property type="entry name" value="SAF_FlgA"/>
</dbReference>
<dbReference type="PANTHER" id="PTHR36307">
    <property type="entry name" value="FLAGELLA BASAL BODY P-RING FORMATION PROTEIN FLGA"/>
    <property type="match status" value="1"/>
</dbReference>